<reference evidence="11 12" key="1">
    <citation type="submission" date="2019-11" db="EMBL/GenBank/DDBJ databases">
        <title>Genome sequences of 17 halophilic strains isolated from different environments.</title>
        <authorList>
            <person name="Furrow R.E."/>
        </authorList>
    </citation>
    <scope>NUCLEOTIDE SEQUENCE [LARGE SCALE GENOMIC DNA]</scope>
    <source>
        <strain evidence="11 12">22506_14_FS</strain>
    </source>
</reference>
<evidence type="ECO:0000256" key="4">
    <source>
        <dbReference type="ARBA" id="ARBA00013559"/>
    </source>
</evidence>
<evidence type="ECO:0000256" key="2">
    <source>
        <dbReference type="ARBA" id="ARBA00001962"/>
    </source>
</evidence>
<comment type="similarity">
    <text evidence="3">Belongs to the ribonucleoside diphosphate reductase small chain family. R2-like ligand binding oxidase subfamily.</text>
</comment>
<dbReference type="InterPro" id="IPR033908">
    <property type="entry name" value="R2LOX"/>
</dbReference>
<dbReference type="InterPro" id="IPR009078">
    <property type="entry name" value="Ferritin-like_SF"/>
</dbReference>
<evidence type="ECO:0000256" key="9">
    <source>
        <dbReference type="ARBA" id="ARBA00031672"/>
    </source>
</evidence>
<dbReference type="Proteomes" id="UP000447833">
    <property type="component" value="Unassembled WGS sequence"/>
</dbReference>
<protein>
    <recommendedName>
        <fullName evidence="4">R2-like ligand binding oxidase</fullName>
    </recommendedName>
    <alternativeName>
        <fullName evidence="10">Ribonucleotide reductase R2 subunit homolog</fullName>
    </alternativeName>
    <alternativeName>
        <fullName evidence="9">Ribonucleotide reductase small subunit homolog</fullName>
    </alternativeName>
</protein>
<dbReference type="RefSeq" id="WP_160918365.1">
    <property type="nucleotide sequence ID" value="NZ_WMEY01000001.1"/>
</dbReference>
<comment type="cofactor">
    <cofactor evidence="2">
        <name>Fe cation</name>
        <dbReference type="ChEBI" id="CHEBI:24875"/>
    </cofactor>
</comment>
<evidence type="ECO:0000313" key="11">
    <source>
        <dbReference type="EMBL" id="MYL62567.1"/>
    </source>
</evidence>
<dbReference type="CDD" id="cd07911">
    <property type="entry name" value="RNRR2_Rv0233_like"/>
    <property type="match status" value="1"/>
</dbReference>
<keyword evidence="7" id="KW-0408">Iron</keyword>
<evidence type="ECO:0000256" key="5">
    <source>
        <dbReference type="ARBA" id="ARBA00022723"/>
    </source>
</evidence>
<dbReference type="InterPro" id="IPR012348">
    <property type="entry name" value="RNR-like"/>
</dbReference>
<dbReference type="GO" id="GO:0009263">
    <property type="term" value="P:deoxyribonucleotide biosynthetic process"/>
    <property type="evidence" value="ECO:0007669"/>
    <property type="project" value="InterPro"/>
</dbReference>
<proteinExistence type="inferred from homology"/>
<comment type="caution">
    <text evidence="11">The sequence shown here is derived from an EMBL/GenBank/DDBJ whole genome shotgun (WGS) entry which is preliminary data.</text>
</comment>
<evidence type="ECO:0000313" key="12">
    <source>
        <dbReference type="Proteomes" id="UP000447833"/>
    </source>
</evidence>
<evidence type="ECO:0000256" key="1">
    <source>
        <dbReference type="ARBA" id="ARBA00001936"/>
    </source>
</evidence>
<evidence type="ECO:0000256" key="3">
    <source>
        <dbReference type="ARBA" id="ARBA00007873"/>
    </source>
</evidence>
<gene>
    <name evidence="11" type="ORF">GLW07_04250</name>
</gene>
<keyword evidence="6" id="KW-0560">Oxidoreductase</keyword>
<organism evidence="11 12">
    <name type="scientific">Guptibacillus hwajinpoensis</name>
    <dbReference type="NCBI Taxonomy" id="208199"/>
    <lineage>
        <taxon>Bacteria</taxon>
        <taxon>Bacillati</taxon>
        <taxon>Bacillota</taxon>
        <taxon>Bacilli</taxon>
        <taxon>Bacillales</taxon>
        <taxon>Guptibacillaceae</taxon>
        <taxon>Guptibacillus</taxon>
    </lineage>
</organism>
<accession>A0A845ESR5</accession>
<dbReference type="EMBL" id="WMEY01000001">
    <property type="protein sequence ID" value="MYL62567.1"/>
    <property type="molecule type" value="Genomic_DNA"/>
</dbReference>
<sequence length="296" mass="33789">MRKEMITTSVRGLNEDSLPFRLYQKAKKFGGWDPREIDFTQDVKDWQFLTGDQQEEILRLVSQFQAGEEAVTLDLLPLIMVIAKEGRLEEEMYLTTFLYEEAKHTEFFRFFLNEIGQTGDLSRFHSNTYRTIFYSILPDAMEKLQHDHSPEALAEASTVYNMFVEGVLAETGYFSFYESLAKANVMPGLMKGIGLLKRDESRHIGYGTFLLQRLIAEHPHLFDLVQNKMNQLAPLAAQLTQEGIGGRTHSAFGNTLDATKAFSMKQLSVRMDILARAKGKSMNEIYRTTESDVGVL</sequence>
<comment type="cofactor">
    <cofactor evidence="1">
        <name>Mn(2+)</name>
        <dbReference type="ChEBI" id="CHEBI:29035"/>
    </cofactor>
</comment>
<dbReference type="SUPFAM" id="SSF47240">
    <property type="entry name" value="Ferritin-like"/>
    <property type="match status" value="1"/>
</dbReference>
<dbReference type="AlphaFoldDB" id="A0A845ESR5"/>
<dbReference type="NCBIfam" id="NF006202">
    <property type="entry name" value="PRK08326.1-5"/>
    <property type="match status" value="1"/>
</dbReference>
<dbReference type="GO" id="GO:0016491">
    <property type="term" value="F:oxidoreductase activity"/>
    <property type="evidence" value="ECO:0007669"/>
    <property type="project" value="UniProtKB-KW"/>
</dbReference>
<dbReference type="Pfam" id="PF00268">
    <property type="entry name" value="Ribonuc_red_sm"/>
    <property type="match status" value="1"/>
</dbReference>
<evidence type="ECO:0000256" key="6">
    <source>
        <dbReference type="ARBA" id="ARBA00023002"/>
    </source>
</evidence>
<evidence type="ECO:0000256" key="7">
    <source>
        <dbReference type="ARBA" id="ARBA00023004"/>
    </source>
</evidence>
<dbReference type="Gene3D" id="1.10.620.20">
    <property type="entry name" value="Ribonucleotide Reductase, subunit A"/>
    <property type="match status" value="1"/>
</dbReference>
<keyword evidence="8" id="KW-0464">Manganese</keyword>
<dbReference type="NCBIfam" id="NF006200">
    <property type="entry name" value="PRK08326.1-3"/>
    <property type="match status" value="1"/>
</dbReference>
<evidence type="ECO:0000256" key="10">
    <source>
        <dbReference type="ARBA" id="ARBA00032636"/>
    </source>
</evidence>
<dbReference type="GO" id="GO:0046872">
    <property type="term" value="F:metal ion binding"/>
    <property type="evidence" value="ECO:0007669"/>
    <property type="project" value="UniProtKB-KW"/>
</dbReference>
<evidence type="ECO:0000256" key="8">
    <source>
        <dbReference type="ARBA" id="ARBA00023211"/>
    </source>
</evidence>
<keyword evidence="5" id="KW-0479">Metal-binding</keyword>
<name>A0A845ESR5_9BACL</name>
<dbReference type="InterPro" id="IPR000358">
    <property type="entry name" value="RNR_small_fam"/>
</dbReference>